<feature type="domain" description="HTH lacI-type" evidence="4">
    <location>
        <begin position="18"/>
        <end position="73"/>
    </location>
</feature>
<dbReference type="Pfam" id="PF00356">
    <property type="entry name" value="LacI"/>
    <property type="match status" value="1"/>
</dbReference>
<organism evidence="5 6">
    <name type="scientific">Labedella gwakjiensis</name>
    <dbReference type="NCBI Taxonomy" id="390269"/>
    <lineage>
        <taxon>Bacteria</taxon>
        <taxon>Bacillati</taxon>
        <taxon>Actinomycetota</taxon>
        <taxon>Actinomycetes</taxon>
        <taxon>Micrococcales</taxon>
        <taxon>Microbacteriaceae</taxon>
        <taxon>Labedella</taxon>
    </lineage>
</organism>
<reference evidence="5 6" key="1">
    <citation type="submission" date="2018-03" db="EMBL/GenBank/DDBJ databases">
        <title>Genomic Encyclopedia of Archaeal and Bacterial Type Strains, Phase II (KMG-II): from individual species to whole genera.</title>
        <authorList>
            <person name="Goeker M."/>
        </authorList>
    </citation>
    <scope>NUCLEOTIDE SEQUENCE [LARGE SCALE GENOMIC DNA]</scope>
    <source>
        <strain evidence="5 6">DSM 21548</strain>
    </source>
</reference>
<dbReference type="InterPro" id="IPR046335">
    <property type="entry name" value="LacI/GalR-like_sensor"/>
</dbReference>
<dbReference type="CDD" id="cd06267">
    <property type="entry name" value="PBP1_LacI_sugar_binding-like"/>
    <property type="match status" value="1"/>
</dbReference>
<evidence type="ECO:0000256" key="3">
    <source>
        <dbReference type="ARBA" id="ARBA00023163"/>
    </source>
</evidence>
<dbReference type="PROSITE" id="PS00356">
    <property type="entry name" value="HTH_LACI_1"/>
    <property type="match status" value="1"/>
</dbReference>
<gene>
    <name evidence="5" type="ORF">CLV49_1219</name>
</gene>
<protein>
    <submittedName>
        <fullName evidence="5">LacI family transcriptional regulator</fullName>
    </submittedName>
</protein>
<keyword evidence="2" id="KW-0238">DNA-binding</keyword>
<dbReference type="PANTHER" id="PTHR30146:SF109">
    <property type="entry name" value="HTH-TYPE TRANSCRIPTIONAL REGULATOR GALS"/>
    <property type="match status" value="1"/>
</dbReference>
<dbReference type="Gene3D" id="1.10.260.40">
    <property type="entry name" value="lambda repressor-like DNA-binding domains"/>
    <property type="match status" value="1"/>
</dbReference>
<evidence type="ECO:0000256" key="1">
    <source>
        <dbReference type="ARBA" id="ARBA00023015"/>
    </source>
</evidence>
<keyword evidence="1" id="KW-0805">Transcription regulation</keyword>
<keyword evidence="3" id="KW-0804">Transcription</keyword>
<dbReference type="SMART" id="SM00354">
    <property type="entry name" value="HTH_LACI"/>
    <property type="match status" value="1"/>
</dbReference>
<dbReference type="Gene3D" id="3.40.50.2300">
    <property type="match status" value="2"/>
</dbReference>
<sequence length="351" mass="36846">MHVAGATRGRDVTGRRPATLQDVADAAGVSLATASRALNGGTRRVKDEYRERVEAAADRLGYSVNSSAQSVALGRARSIALVVSDIADPYFSQLASGAFRAAARDRLVVTLAMTEWDPARELDIVRELRGQRHRAIILSGSRVDDEDAAERLLAELLAFESEGGRVIVLGRPGLPFATLEIDNAGGAAELARRLSGLGYERIAVLGGPARLDAARSRVGGLVTGFAAAGVAVDPSLVVESDFTRDGGYAAAGEVLERIADVDLVVAVNDVMAVGAMTRLREAGVAVPGDLAVAGFDDIAMLRDVAPSLTTVRLPLEDMGERALVLATVEGRDPVREVVSGEVVLRDSTPSR</sequence>
<dbReference type="AlphaFoldDB" id="A0A2P8GUG3"/>
<dbReference type="GO" id="GO:0003700">
    <property type="term" value="F:DNA-binding transcription factor activity"/>
    <property type="evidence" value="ECO:0007669"/>
    <property type="project" value="TreeGrafter"/>
</dbReference>
<comment type="caution">
    <text evidence="5">The sequence shown here is derived from an EMBL/GenBank/DDBJ whole genome shotgun (WGS) entry which is preliminary data.</text>
</comment>
<dbReference type="Pfam" id="PF13377">
    <property type="entry name" value="Peripla_BP_3"/>
    <property type="match status" value="1"/>
</dbReference>
<dbReference type="PANTHER" id="PTHR30146">
    <property type="entry name" value="LACI-RELATED TRANSCRIPTIONAL REPRESSOR"/>
    <property type="match status" value="1"/>
</dbReference>
<accession>A0A2P8GUG3</accession>
<dbReference type="InterPro" id="IPR010982">
    <property type="entry name" value="Lambda_DNA-bd_dom_sf"/>
</dbReference>
<dbReference type="GO" id="GO:0000976">
    <property type="term" value="F:transcription cis-regulatory region binding"/>
    <property type="evidence" value="ECO:0007669"/>
    <property type="project" value="TreeGrafter"/>
</dbReference>
<dbReference type="Proteomes" id="UP000241203">
    <property type="component" value="Unassembled WGS sequence"/>
</dbReference>
<proteinExistence type="predicted"/>
<dbReference type="SUPFAM" id="SSF53822">
    <property type="entry name" value="Periplasmic binding protein-like I"/>
    <property type="match status" value="1"/>
</dbReference>
<evidence type="ECO:0000313" key="6">
    <source>
        <dbReference type="Proteomes" id="UP000241203"/>
    </source>
</evidence>
<dbReference type="SUPFAM" id="SSF47413">
    <property type="entry name" value="lambda repressor-like DNA-binding domains"/>
    <property type="match status" value="1"/>
</dbReference>
<dbReference type="PROSITE" id="PS50932">
    <property type="entry name" value="HTH_LACI_2"/>
    <property type="match status" value="1"/>
</dbReference>
<evidence type="ECO:0000256" key="2">
    <source>
        <dbReference type="ARBA" id="ARBA00023125"/>
    </source>
</evidence>
<evidence type="ECO:0000313" key="5">
    <source>
        <dbReference type="EMBL" id="PSL37612.1"/>
    </source>
</evidence>
<name>A0A2P8GUG3_9MICO</name>
<dbReference type="InterPro" id="IPR000843">
    <property type="entry name" value="HTH_LacI"/>
</dbReference>
<dbReference type="EMBL" id="PYAU01000001">
    <property type="protein sequence ID" value="PSL37612.1"/>
    <property type="molecule type" value="Genomic_DNA"/>
</dbReference>
<dbReference type="InterPro" id="IPR028082">
    <property type="entry name" value="Peripla_BP_I"/>
</dbReference>
<dbReference type="CDD" id="cd01392">
    <property type="entry name" value="HTH_LacI"/>
    <property type="match status" value="1"/>
</dbReference>
<evidence type="ECO:0000259" key="4">
    <source>
        <dbReference type="PROSITE" id="PS50932"/>
    </source>
</evidence>